<dbReference type="Proteomes" id="UP000032404">
    <property type="component" value="Segment"/>
</dbReference>
<dbReference type="InterPro" id="IPR056974">
    <property type="entry name" value="Tail_Gp41-like"/>
</dbReference>
<reference evidence="1 2" key="1">
    <citation type="journal article" date="2015" name="PLoS ONE">
        <title>Identification and Molecular Characterisation of a Novel Mu-Like Bacteriophage, SfMu, of Shigella flexneri.</title>
        <authorList>
            <person name="Jakhetia R."/>
            <person name="Verma N."/>
        </authorList>
    </citation>
    <scope>NUCLEOTIDE SEQUENCE [LARGE SCALE GENOMIC DNA]</scope>
</reference>
<evidence type="ECO:0000313" key="1">
    <source>
        <dbReference type="EMBL" id="AIY32340.1"/>
    </source>
</evidence>
<dbReference type="Pfam" id="PF23746">
    <property type="entry name" value="Gp41_Mu"/>
    <property type="match status" value="1"/>
</dbReference>
<organism evidence="1 2">
    <name type="scientific">Shigella phage SfMu</name>
    <dbReference type="NCBI Taxonomy" id="1567022"/>
    <lineage>
        <taxon>Viruses</taxon>
        <taxon>Duplodnaviria</taxon>
        <taxon>Heunggongvirae</taxon>
        <taxon>Uroviricota</taxon>
        <taxon>Caudoviricetes</taxon>
        <taxon>Muvirus</taxon>
        <taxon>Muvirus SfMu</taxon>
    </lineage>
</organism>
<evidence type="ECO:0000313" key="2">
    <source>
        <dbReference type="Proteomes" id="UP000032404"/>
    </source>
</evidence>
<dbReference type="OrthoDB" id="13812at10239"/>
<name>A0A0C4UR03_9CAUD</name>
<gene>
    <name evidence="1" type="ORF">SfMu_41</name>
</gene>
<accession>A0A0C4UR03</accession>
<dbReference type="RefSeq" id="YP_009152227.1">
    <property type="nucleotide sequence ID" value="NC_027382.1"/>
</dbReference>
<dbReference type="KEGG" id="vg:24724668"/>
<keyword evidence="2" id="KW-1185">Reference proteome</keyword>
<sequence length="144" mass="15500">MDEMNLSPEAQELHDSIVAELQSGGLKLKDGLPFGTGDETEMQYDVTLRELTAGDLIDAQMAAEKVVMSKEGPVLVSSPSLMGLEMLRRQIAGVGCLKGPLSLALMRKLSVDDFQRLSLAVELRDMAVAASLTQERGRVAAVPE</sequence>
<dbReference type="GeneID" id="24724668"/>
<proteinExistence type="predicted"/>
<evidence type="ECO:0008006" key="3">
    <source>
        <dbReference type="Google" id="ProtNLM"/>
    </source>
</evidence>
<protein>
    <recommendedName>
        <fullName evidence="3">Tail assembly chaperone</fullName>
    </recommendedName>
</protein>
<dbReference type="EMBL" id="KP010268">
    <property type="protein sequence ID" value="AIY32340.1"/>
    <property type="molecule type" value="Genomic_DNA"/>
</dbReference>